<keyword evidence="2" id="KW-0472">Membrane</keyword>
<keyword evidence="2" id="KW-1133">Transmembrane helix</keyword>
<feature type="region of interest" description="Disordered" evidence="1">
    <location>
        <begin position="86"/>
        <end position="120"/>
    </location>
</feature>
<evidence type="ECO:0000256" key="2">
    <source>
        <dbReference type="SAM" id="Phobius"/>
    </source>
</evidence>
<dbReference type="EMBL" id="JAFREM010000004">
    <property type="protein sequence ID" value="MBO1305279.1"/>
    <property type="molecule type" value="Genomic_DNA"/>
</dbReference>
<dbReference type="RefSeq" id="WP_207672206.1">
    <property type="nucleotide sequence ID" value="NZ_JAFREM010000004.1"/>
</dbReference>
<proteinExistence type="predicted"/>
<organism evidence="4 5">
    <name type="scientific">Candidatus Enterococcus moelleringii</name>
    <dbReference type="NCBI Taxonomy" id="2815325"/>
    <lineage>
        <taxon>Bacteria</taxon>
        <taxon>Bacillati</taxon>
        <taxon>Bacillota</taxon>
        <taxon>Bacilli</taxon>
        <taxon>Lactobacillales</taxon>
        <taxon>Enterococcaceae</taxon>
        <taxon>Enterococcus</taxon>
    </lineage>
</organism>
<keyword evidence="5" id="KW-1185">Reference proteome</keyword>
<evidence type="ECO:0000259" key="3">
    <source>
        <dbReference type="Pfam" id="PF13240"/>
    </source>
</evidence>
<keyword evidence="2" id="KW-0812">Transmembrane</keyword>
<evidence type="ECO:0000313" key="4">
    <source>
        <dbReference type="EMBL" id="MBO1305279.1"/>
    </source>
</evidence>
<feature type="compositionally biased region" description="Polar residues" evidence="1">
    <location>
        <begin position="187"/>
        <end position="196"/>
    </location>
</feature>
<sequence>MKYCPNCGAANQKDAAFCEQCGHKLTSVAEESTTVDNVQNDEAEMITPVRRTTKANQSSKVPWIIGIVVLLGVVVGGGIFFASYGNNNPEPAASRTTSISKESSSEESEETSDTVEDELSKYDEIIRDAKEMTINGEYRESSLLLASIPVSDLSKDEFRVIRDAVQDLTQENNNGIQDEKKKEMSDQAANNNSQTVSNGGFAGDLAKWANTYTFYYSQSGQKQSSLTIAANGGVTQNNYNGTQYFGKATIAGASGSILSYETNALYPSTMPNTKSIRPDVQINVQWDGGGTQTFYGYLSYSSRLALTDGVVKGAGVNEVWISY</sequence>
<feature type="region of interest" description="Disordered" evidence="1">
    <location>
        <begin position="170"/>
        <end position="196"/>
    </location>
</feature>
<evidence type="ECO:0000313" key="5">
    <source>
        <dbReference type="Proteomes" id="UP000664601"/>
    </source>
</evidence>
<feature type="transmembrane region" description="Helical" evidence="2">
    <location>
        <begin position="61"/>
        <end position="84"/>
    </location>
</feature>
<feature type="domain" description="Zinc-ribbon" evidence="3">
    <location>
        <begin position="3"/>
        <end position="25"/>
    </location>
</feature>
<protein>
    <submittedName>
        <fullName evidence="4">Zinc ribbon domain-containing protein</fullName>
    </submittedName>
</protein>
<feature type="compositionally biased region" description="Acidic residues" evidence="1">
    <location>
        <begin position="105"/>
        <end position="117"/>
    </location>
</feature>
<accession>A0ABS3L6N7</accession>
<name>A0ABS3L6N7_9ENTE</name>
<evidence type="ECO:0000256" key="1">
    <source>
        <dbReference type="SAM" id="MobiDB-lite"/>
    </source>
</evidence>
<dbReference type="InterPro" id="IPR026870">
    <property type="entry name" value="Zinc_ribbon_dom"/>
</dbReference>
<dbReference type="Pfam" id="PF13240">
    <property type="entry name" value="Zn_Ribbon_1"/>
    <property type="match status" value="1"/>
</dbReference>
<gene>
    <name evidence="4" type="ORF">JZO70_03840</name>
</gene>
<reference evidence="4 5" key="1">
    <citation type="submission" date="2021-03" db="EMBL/GenBank/DDBJ databases">
        <title>Enterococcal diversity collection.</title>
        <authorList>
            <person name="Gilmore M.S."/>
            <person name="Schwartzman J."/>
            <person name="Van Tyne D."/>
            <person name="Martin M."/>
            <person name="Earl A.M."/>
            <person name="Manson A.L."/>
            <person name="Straub T."/>
            <person name="Salamzade R."/>
            <person name="Saavedra J."/>
            <person name="Lebreton F."/>
            <person name="Prichula J."/>
            <person name="Schaufler K."/>
            <person name="Gaca A."/>
            <person name="Sgardioli B."/>
            <person name="Wagenaar J."/>
            <person name="Strong T."/>
        </authorList>
    </citation>
    <scope>NUCLEOTIDE SEQUENCE [LARGE SCALE GENOMIC DNA]</scope>
    <source>
        <strain evidence="4 5">669A</strain>
    </source>
</reference>
<comment type="caution">
    <text evidence="4">The sequence shown here is derived from an EMBL/GenBank/DDBJ whole genome shotgun (WGS) entry which is preliminary data.</text>
</comment>
<dbReference type="Proteomes" id="UP000664601">
    <property type="component" value="Unassembled WGS sequence"/>
</dbReference>